<dbReference type="AlphaFoldDB" id="A0A7C1PM42"/>
<feature type="domain" description="CobQ/CobB/MinD/ParA nucleotide binding" evidence="1">
    <location>
        <begin position="9"/>
        <end position="44"/>
    </location>
</feature>
<evidence type="ECO:0000313" key="2">
    <source>
        <dbReference type="EMBL" id="HEB48754.1"/>
    </source>
</evidence>
<dbReference type="SUPFAM" id="SSF52540">
    <property type="entry name" value="P-loop containing nucleoside triphosphate hydrolases"/>
    <property type="match status" value="1"/>
</dbReference>
<name>A0A7C1PM42_THEPE</name>
<dbReference type="InterPro" id="IPR002586">
    <property type="entry name" value="CobQ/CobB/MinD/ParA_Nub-bd_dom"/>
</dbReference>
<reference evidence="2" key="1">
    <citation type="journal article" date="2020" name="mSystems">
        <title>Genome- and Community-Level Interaction Insights into Carbon Utilization and Element Cycling Functions of Hydrothermarchaeota in Hydrothermal Sediment.</title>
        <authorList>
            <person name="Zhou Z."/>
            <person name="Liu Y."/>
            <person name="Xu W."/>
            <person name="Pan J."/>
            <person name="Luo Z.H."/>
            <person name="Li M."/>
        </authorList>
    </citation>
    <scope>NUCLEOTIDE SEQUENCE [LARGE SCALE GENOMIC DNA]</scope>
    <source>
        <strain evidence="2">SpSt-25</strain>
    </source>
</reference>
<protein>
    <recommendedName>
        <fullName evidence="1">CobQ/CobB/MinD/ParA nucleotide binding domain-containing protein</fullName>
    </recommendedName>
</protein>
<gene>
    <name evidence="2" type="ORF">ENP77_03045</name>
</gene>
<organism evidence="2">
    <name type="scientific">Thermofilum pendens</name>
    <dbReference type="NCBI Taxonomy" id="2269"/>
    <lineage>
        <taxon>Archaea</taxon>
        <taxon>Thermoproteota</taxon>
        <taxon>Thermoprotei</taxon>
        <taxon>Thermofilales</taxon>
        <taxon>Thermofilaceae</taxon>
        <taxon>Thermofilum</taxon>
    </lineage>
</organism>
<dbReference type="InterPro" id="IPR027417">
    <property type="entry name" value="P-loop_NTPase"/>
</dbReference>
<dbReference type="Pfam" id="PF01656">
    <property type="entry name" value="CbiA"/>
    <property type="match status" value="1"/>
</dbReference>
<sequence>MRKLCITSGCKGGVGKSTLACLLAYALSQEGFSVVLLDLGGGDSGTLCLGGTPSGRGLTGREHGYWEGLRESPLSSGLRVAYAAPSSSWEELHLEAIRDAEVAIVDTAPCSQHCKEALFDLRIFVALPNWLSWHAYRRWVEKPEDRTQGDSSLLVINMYHPLLGDWKRRYAVLARRVATLSYDPALAFIYTRDVAEAYLVLSGRTKRDLRDLLDAVKSLLQGAHNSDSRGGVSLPGR</sequence>
<dbReference type="EMBL" id="DSKP01000106">
    <property type="protein sequence ID" value="HEB48754.1"/>
    <property type="molecule type" value="Genomic_DNA"/>
</dbReference>
<accession>A0A7C1PM42</accession>
<dbReference type="Gene3D" id="3.40.50.300">
    <property type="entry name" value="P-loop containing nucleotide triphosphate hydrolases"/>
    <property type="match status" value="1"/>
</dbReference>
<evidence type="ECO:0000259" key="1">
    <source>
        <dbReference type="Pfam" id="PF01656"/>
    </source>
</evidence>
<comment type="caution">
    <text evidence="2">The sequence shown here is derived from an EMBL/GenBank/DDBJ whole genome shotgun (WGS) entry which is preliminary data.</text>
</comment>
<proteinExistence type="predicted"/>